<keyword evidence="2" id="KW-0482">Metalloprotease</keyword>
<feature type="transmembrane region" description="Helical" evidence="1">
    <location>
        <begin position="36"/>
        <end position="62"/>
    </location>
</feature>
<keyword evidence="2" id="KW-0378">Hydrolase</keyword>
<evidence type="ECO:0000313" key="2">
    <source>
        <dbReference type="EMBL" id="UPM43075.1"/>
    </source>
</evidence>
<feature type="transmembrane region" description="Helical" evidence="1">
    <location>
        <begin position="140"/>
        <end position="162"/>
    </location>
</feature>
<dbReference type="InterPro" id="IPR026898">
    <property type="entry name" value="PrsW"/>
</dbReference>
<keyword evidence="3" id="KW-1185">Reference proteome</keyword>
<feature type="transmembrane region" description="Helical" evidence="1">
    <location>
        <begin position="287"/>
        <end position="306"/>
    </location>
</feature>
<dbReference type="PANTHER" id="PTHR36844:SF1">
    <property type="entry name" value="PROTEASE PRSW"/>
    <property type="match status" value="1"/>
</dbReference>
<keyword evidence="1" id="KW-0472">Membrane</keyword>
<gene>
    <name evidence="2" type="ORF">MW046_01170</name>
</gene>
<name>A0A8U0A1P7_9EURY</name>
<dbReference type="EMBL" id="CP096019">
    <property type="protein sequence ID" value="UPM43075.1"/>
    <property type="molecule type" value="Genomic_DNA"/>
</dbReference>
<dbReference type="GO" id="GO:0008237">
    <property type="term" value="F:metallopeptidase activity"/>
    <property type="evidence" value="ECO:0007669"/>
    <property type="project" value="UniProtKB-KW"/>
</dbReference>
<organism evidence="2 3">
    <name type="scientific">Halocatena salina</name>
    <dbReference type="NCBI Taxonomy" id="2934340"/>
    <lineage>
        <taxon>Archaea</taxon>
        <taxon>Methanobacteriati</taxon>
        <taxon>Methanobacteriota</taxon>
        <taxon>Stenosarchaea group</taxon>
        <taxon>Halobacteria</taxon>
        <taxon>Halobacteriales</taxon>
        <taxon>Natronomonadaceae</taxon>
        <taxon>Halocatena</taxon>
    </lineage>
</organism>
<sequence>MVDRDPLERLANQSRDLYDVSTWEPRTALDRLASKLYTWGIVGVRWGTVLIALLFTIAILYVSFKDLRTRSVPVIGVLTILSALPALAIVVYVYVSDVTASEPIDLVASTFVLGMLFSGLAGLVEAPFSAVLGGPIGTIVMYFLIVGPVEEFVKLCSVWLFAYRQPSFNAVIDGAVYGAVAGLGFATIENALYIGVDFVRIPGNTVLQTVTAGSDITATRALAGPGHVIYSAFSGYYLGLAKFNPNDAGPIVMKGLLIAVFIHATYNTLSGLFVGTVSTVFPTVPTLVPFFGFVLVFLGLFGYLLFRKIDRYRRLYVTLTDESMEDGSSLTVDRTEFDE</sequence>
<keyword evidence="1" id="KW-0812">Transmembrane</keyword>
<dbReference type="AlphaFoldDB" id="A0A8U0A1P7"/>
<feature type="transmembrane region" description="Helical" evidence="1">
    <location>
        <begin position="174"/>
        <end position="196"/>
    </location>
</feature>
<reference evidence="2" key="1">
    <citation type="submission" date="2022-04" db="EMBL/GenBank/DDBJ databases">
        <title>Halocatena sp. nov., isolated from a salt lake.</title>
        <authorList>
            <person name="Cui H.-L."/>
        </authorList>
    </citation>
    <scope>NUCLEOTIDE SEQUENCE</scope>
    <source>
        <strain evidence="2">AD-1</strain>
    </source>
</reference>
<accession>A0A8U0A1P7</accession>
<protein>
    <submittedName>
        <fullName evidence="2">PrsW family intramembrane metalloprotease</fullName>
    </submittedName>
</protein>
<proteinExistence type="predicted"/>
<dbReference type="Proteomes" id="UP000831768">
    <property type="component" value="Chromosome"/>
</dbReference>
<keyword evidence="1" id="KW-1133">Transmembrane helix</keyword>
<feature type="transmembrane region" description="Helical" evidence="1">
    <location>
        <begin position="256"/>
        <end position="281"/>
    </location>
</feature>
<dbReference type="RefSeq" id="WP_247993745.1">
    <property type="nucleotide sequence ID" value="NZ_CP096019.1"/>
</dbReference>
<dbReference type="PANTHER" id="PTHR36844">
    <property type="entry name" value="PROTEASE PRSW"/>
    <property type="match status" value="1"/>
</dbReference>
<dbReference type="KEGG" id="haad:MW046_01170"/>
<feature type="transmembrane region" description="Helical" evidence="1">
    <location>
        <begin position="74"/>
        <end position="95"/>
    </location>
</feature>
<dbReference type="Pfam" id="PF13367">
    <property type="entry name" value="PrsW-protease"/>
    <property type="match status" value="1"/>
</dbReference>
<dbReference type="GeneID" id="71926615"/>
<evidence type="ECO:0000256" key="1">
    <source>
        <dbReference type="SAM" id="Phobius"/>
    </source>
</evidence>
<feature type="transmembrane region" description="Helical" evidence="1">
    <location>
        <begin position="107"/>
        <end position="128"/>
    </location>
</feature>
<evidence type="ECO:0000313" key="3">
    <source>
        <dbReference type="Proteomes" id="UP000831768"/>
    </source>
</evidence>
<keyword evidence="2" id="KW-0645">Protease</keyword>